<keyword evidence="2" id="KW-1185">Reference proteome</keyword>
<proteinExistence type="predicted"/>
<gene>
    <name evidence="1" type="ORF">R1flu_024838</name>
</gene>
<name>A0ABD1XW12_9MARC</name>
<dbReference type="EMBL" id="JBHFFA010000007">
    <property type="protein sequence ID" value="KAL2613146.1"/>
    <property type="molecule type" value="Genomic_DNA"/>
</dbReference>
<dbReference type="Proteomes" id="UP001605036">
    <property type="component" value="Unassembled WGS sequence"/>
</dbReference>
<sequence>MRLWGKRGLGESAERAEQCAFLHFNESPTLSSQRDFPHCGIASDSKETNPSTRRKGKVRRFVCDCKFLRTGGHTLREGDRIVSSDRRQCICLGIPMHCLRTGGNAYRSGLGLWILYSEFASMTSVWRGEAGCDSIMSWRGHSRRVGIIIQFGEAVLGDSSSLRITGSIS</sequence>
<dbReference type="AlphaFoldDB" id="A0ABD1XW12"/>
<evidence type="ECO:0000313" key="1">
    <source>
        <dbReference type="EMBL" id="KAL2613146.1"/>
    </source>
</evidence>
<reference evidence="1 2" key="1">
    <citation type="submission" date="2024-09" db="EMBL/GenBank/DDBJ databases">
        <title>Chromosome-scale assembly of Riccia fluitans.</title>
        <authorList>
            <person name="Paukszto L."/>
            <person name="Sawicki J."/>
            <person name="Karawczyk K."/>
            <person name="Piernik-Szablinska J."/>
            <person name="Szczecinska M."/>
            <person name="Mazdziarz M."/>
        </authorList>
    </citation>
    <scope>NUCLEOTIDE SEQUENCE [LARGE SCALE GENOMIC DNA]</scope>
    <source>
        <strain evidence="1">Rf_01</strain>
        <tissue evidence="1">Aerial parts of the thallus</tissue>
    </source>
</reference>
<accession>A0ABD1XW12</accession>
<comment type="caution">
    <text evidence="1">The sequence shown here is derived from an EMBL/GenBank/DDBJ whole genome shotgun (WGS) entry which is preliminary data.</text>
</comment>
<evidence type="ECO:0000313" key="2">
    <source>
        <dbReference type="Proteomes" id="UP001605036"/>
    </source>
</evidence>
<organism evidence="1 2">
    <name type="scientific">Riccia fluitans</name>
    <dbReference type="NCBI Taxonomy" id="41844"/>
    <lineage>
        <taxon>Eukaryota</taxon>
        <taxon>Viridiplantae</taxon>
        <taxon>Streptophyta</taxon>
        <taxon>Embryophyta</taxon>
        <taxon>Marchantiophyta</taxon>
        <taxon>Marchantiopsida</taxon>
        <taxon>Marchantiidae</taxon>
        <taxon>Marchantiales</taxon>
        <taxon>Ricciaceae</taxon>
        <taxon>Riccia</taxon>
    </lineage>
</organism>
<protein>
    <submittedName>
        <fullName evidence="1">Uncharacterized protein</fullName>
    </submittedName>
</protein>